<gene>
    <name evidence="1" type="ORF">PAXRUDRAFT_240714</name>
</gene>
<evidence type="ECO:0000313" key="2">
    <source>
        <dbReference type="Proteomes" id="UP000054538"/>
    </source>
</evidence>
<dbReference type="AlphaFoldDB" id="A0A0D0D978"/>
<reference evidence="2" key="2">
    <citation type="submission" date="2015-01" db="EMBL/GenBank/DDBJ databases">
        <title>Evolutionary Origins and Diversification of the Mycorrhizal Mutualists.</title>
        <authorList>
            <consortium name="DOE Joint Genome Institute"/>
            <consortium name="Mycorrhizal Genomics Consortium"/>
            <person name="Kohler A."/>
            <person name="Kuo A."/>
            <person name="Nagy L.G."/>
            <person name="Floudas D."/>
            <person name="Copeland A."/>
            <person name="Barry K.W."/>
            <person name="Cichocki N."/>
            <person name="Veneault-Fourrey C."/>
            <person name="LaButti K."/>
            <person name="Lindquist E.A."/>
            <person name="Lipzen A."/>
            <person name="Lundell T."/>
            <person name="Morin E."/>
            <person name="Murat C."/>
            <person name="Riley R."/>
            <person name="Ohm R."/>
            <person name="Sun H."/>
            <person name="Tunlid A."/>
            <person name="Henrissat B."/>
            <person name="Grigoriev I.V."/>
            <person name="Hibbett D.S."/>
            <person name="Martin F."/>
        </authorList>
    </citation>
    <scope>NUCLEOTIDE SEQUENCE [LARGE SCALE GENOMIC DNA]</scope>
    <source>
        <strain evidence="2">Ve08.2h10</strain>
    </source>
</reference>
<reference evidence="1 2" key="1">
    <citation type="submission" date="2014-04" db="EMBL/GenBank/DDBJ databases">
        <authorList>
            <consortium name="DOE Joint Genome Institute"/>
            <person name="Kuo A."/>
            <person name="Kohler A."/>
            <person name="Jargeat P."/>
            <person name="Nagy L.G."/>
            <person name="Floudas D."/>
            <person name="Copeland A."/>
            <person name="Barry K.W."/>
            <person name="Cichocki N."/>
            <person name="Veneault-Fourrey C."/>
            <person name="LaButti K."/>
            <person name="Lindquist E.A."/>
            <person name="Lipzen A."/>
            <person name="Lundell T."/>
            <person name="Morin E."/>
            <person name="Murat C."/>
            <person name="Sun H."/>
            <person name="Tunlid A."/>
            <person name="Henrissat B."/>
            <person name="Grigoriev I.V."/>
            <person name="Hibbett D.S."/>
            <person name="Martin F."/>
            <person name="Nordberg H.P."/>
            <person name="Cantor M.N."/>
            <person name="Hua S.X."/>
        </authorList>
    </citation>
    <scope>NUCLEOTIDE SEQUENCE [LARGE SCALE GENOMIC DNA]</scope>
    <source>
        <strain evidence="1 2">Ve08.2h10</strain>
    </source>
</reference>
<dbReference type="InParanoid" id="A0A0D0D978"/>
<name>A0A0D0D978_9AGAM</name>
<dbReference type="HOGENOM" id="CLU_2038796_0_0_1"/>
<evidence type="ECO:0000313" key="1">
    <source>
        <dbReference type="EMBL" id="KIK80321.1"/>
    </source>
</evidence>
<organism evidence="1 2">
    <name type="scientific">Paxillus rubicundulus Ve08.2h10</name>
    <dbReference type="NCBI Taxonomy" id="930991"/>
    <lineage>
        <taxon>Eukaryota</taxon>
        <taxon>Fungi</taxon>
        <taxon>Dikarya</taxon>
        <taxon>Basidiomycota</taxon>
        <taxon>Agaricomycotina</taxon>
        <taxon>Agaricomycetes</taxon>
        <taxon>Agaricomycetidae</taxon>
        <taxon>Boletales</taxon>
        <taxon>Paxilineae</taxon>
        <taxon>Paxillaceae</taxon>
        <taxon>Paxillus</taxon>
    </lineage>
</organism>
<keyword evidence="2" id="KW-1185">Reference proteome</keyword>
<dbReference type="Proteomes" id="UP000054538">
    <property type="component" value="Unassembled WGS sequence"/>
</dbReference>
<protein>
    <submittedName>
        <fullName evidence="1">Uncharacterized protein</fullName>
    </submittedName>
</protein>
<proteinExistence type="predicted"/>
<sequence>MSSNNFYGVDTIPTEAWGHLHDGASLLYREDYAVFATQENQQHRNSVNTDQGHINLVQVGRLLLAVAFTGLTLYSSREPSNRPRQPTSGMHLHRHFLPCTWRVRGHISHASIFIPPKVMWK</sequence>
<accession>A0A0D0D978</accession>
<dbReference type="EMBL" id="KN826047">
    <property type="protein sequence ID" value="KIK80321.1"/>
    <property type="molecule type" value="Genomic_DNA"/>
</dbReference>